<keyword evidence="2" id="KW-1134">Transmembrane beta strand</keyword>
<dbReference type="Pfam" id="PF02321">
    <property type="entry name" value="OEP"/>
    <property type="match status" value="2"/>
</dbReference>
<reference evidence="4 5" key="1">
    <citation type="submission" date="2020-07" db="EMBL/GenBank/DDBJ databases">
        <title>Pusillimonas sp. nov., isolated from poultry manure in Taiwan.</title>
        <authorList>
            <person name="Lin S.-Y."/>
            <person name="Tang Y.-S."/>
            <person name="Young C.-C."/>
        </authorList>
    </citation>
    <scope>NUCLEOTIDE SEQUENCE [LARGE SCALE GENOMIC DNA]</scope>
    <source>
        <strain evidence="4 5">CC-YST705</strain>
    </source>
</reference>
<keyword evidence="2" id="KW-0449">Lipoprotein</keyword>
<dbReference type="Proteomes" id="UP000776983">
    <property type="component" value="Unassembled WGS sequence"/>
</dbReference>
<feature type="compositionally biased region" description="Polar residues" evidence="3">
    <location>
        <begin position="107"/>
        <end position="120"/>
    </location>
</feature>
<comment type="similarity">
    <text evidence="1 2">Belongs to the outer membrane factor (OMF) (TC 1.B.17) family.</text>
</comment>
<evidence type="ECO:0000256" key="2">
    <source>
        <dbReference type="RuleBase" id="RU362097"/>
    </source>
</evidence>
<keyword evidence="2" id="KW-0812">Transmembrane</keyword>
<dbReference type="PANTHER" id="PTHR30203">
    <property type="entry name" value="OUTER MEMBRANE CATION EFFLUX PROTEIN"/>
    <property type="match status" value="1"/>
</dbReference>
<sequence>MTCFPSFRSLPLLTTLSTSLLLAGCGALVQTPYTRPDTQTPAHWQNASTEPAATQDDGGEWWRNFNDTSLNSLMERVLQTNNDLAAATLRVRRAQLQAGMADTNLYPTVSASGSSNTQRNLRGDGTRSESYSVSTSISWEVDLWGRLESLSDAAEWTALATEQDRQATRLTLIGTTLQLYWQAALLNERIATARFSLEVAERTLELVQGQYRSGAVSGLEVAEAESTLASQRASLADLQRQRSETLTALSILTDTPPSQDVSIPESLPDAAPPSVQAGVPAELLGRRPDLRAAELRLRSTLASGDATRANYYPRLSLTGSLGSASSALANVLQNPVGTLGAGLILPFLQWNQMRLDSAISRNQYEEAVVNFRQALYQAMAEVENALAARGSLAVQGTELQASLVSAQRAEQIYEARYRAGAVALRTWLDAQERRRQAEISVSQNRYNRYLNQVTLYQALGGDALADAPEPSAQ</sequence>
<keyword evidence="2" id="KW-0732">Signal</keyword>
<comment type="subcellular location">
    <subcellularLocation>
        <location evidence="2">Cell membrane</location>
        <topology evidence="2">Lipid-anchor</topology>
    </subcellularLocation>
</comment>
<dbReference type="RefSeq" id="WP_226952998.1">
    <property type="nucleotide sequence ID" value="NZ_JACDXW010000001.1"/>
</dbReference>
<evidence type="ECO:0000313" key="4">
    <source>
        <dbReference type="EMBL" id="MCB5362775.1"/>
    </source>
</evidence>
<organism evidence="4 5">
    <name type="scientific">Mesopusillimonas faecipullorum</name>
    <dbReference type="NCBI Taxonomy" id="2755040"/>
    <lineage>
        <taxon>Bacteria</taxon>
        <taxon>Pseudomonadati</taxon>
        <taxon>Pseudomonadota</taxon>
        <taxon>Betaproteobacteria</taxon>
        <taxon>Burkholderiales</taxon>
        <taxon>Alcaligenaceae</taxon>
        <taxon>Mesopusillimonas</taxon>
    </lineage>
</organism>
<name>A0ABS8C9S6_9BURK</name>
<proteinExistence type="inferred from homology"/>
<evidence type="ECO:0000256" key="1">
    <source>
        <dbReference type="ARBA" id="ARBA00007613"/>
    </source>
</evidence>
<evidence type="ECO:0000313" key="5">
    <source>
        <dbReference type="Proteomes" id="UP000776983"/>
    </source>
</evidence>
<dbReference type="NCBIfam" id="TIGR01845">
    <property type="entry name" value="outer_NodT"/>
    <property type="match status" value="1"/>
</dbReference>
<dbReference type="Gene3D" id="2.20.200.10">
    <property type="entry name" value="Outer membrane efflux proteins (OEP)"/>
    <property type="match status" value="1"/>
</dbReference>
<dbReference type="EMBL" id="JACDXW010000001">
    <property type="protein sequence ID" value="MCB5362775.1"/>
    <property type="molecule type" value="Genomic_DNA"/>
</dbReference>
<comment type="caution">
    <text evidence="4">The sequence shown here is derived from an EMBL/GenBank/DDBJ whole genome shotgun (WGS) entry which is preliminary data.</text>
</comment>
<dbReference type="SUPFAM" id="SSF56954">
    <property type="entry name" value="Outer membrane efflux proteins (OEP)"/>
    <property type="match status" value="1"/>
</dbReference>
<keyword evidence="5" id="KW-1185">Reference proteome</keyword>
<evidence type="ECO:0000256" key="3">
    <source>
        <dbReference type="SAM" id="MobiDB-lite"/>
    </source>
</evidence>
<dbReference type="InterPro" id="IPR003423">
    <property type="entry name" value="OMP_efflux"/>
</dbReference>
<feature type="region of interest" description="Disordered" evidence="3">
    <location>
        <begin position="36"/>
        <end position="59"/>
    </location>
</feature>
<feature type="region of interest" description="Disordered" evidence="3">
    <location>
        <begin position="255"/>
        <end position="275"/>
    </location>
</feature>
<accession>A0ABS8C9S6</accession>
<dbReference type="Gene3D" id="1.20.1600.10">
    <property type="entry name" value="Outer membrane efflux proteins (OEP)"/>
    <property type="match status" value="1"/>
</dbReference>
<keyword evidence="2" id="KW-0564">Palmitate</keyword>
<dbReference type="InterPro" id="IPR010131">
    <property type="entry name" value="MdtP/NodT-like"/>
</dbReference>
<protein>
    <submittedName>
        <fullName evidence="4">Efflux transporter outer membrane subunit</fullName>
    </submittedName>
</protein>
<feature type="compositionally biased region" description="Polar residues" evidence="3">
    <location>
        <begin position="36"/>
        <end position="52"/>
    </location>
</feature>
<dbReference type="PANTHER" id="PTHR30203:SF32">
    <property type="entry name" value="CATION EFFLUX SYSTEM PROTEIN CUSC"/>
    <property type="match status" value="1"/>
</dbReference>
<feature type="region of interest" description="Disordered" evidence="3">
    <location>
        <begin position="107"/>
        <end position="127"/>
    </location>
</feature>
<keyword evidence="2" id="KW-0472">Membrane</keyword>
<gene>
    <name evidence="4" type="ORF">H0484_03265</name>
</gene>
<feature type="signal peptide" evidence="2">
    <location>
        <begin position="1"/>
        <end position="23"/>
    </location>
</feature>
<feature type="chain" id="PRO_5044999716" evidence="2">
    <location>
        <begin position="24"/>
        <end position="473"/>
    </location>
</feature>